<evidence type="ECO:0000256" key="1">
    <source>
        <dbReference type="ARBA" id="ARBA00004193"/>
    </source>
</evidence>
<organism evidence="7 8">
    <name type="scientific">Ruminococcus turbiniformis</name>
    <dbReference type="NCBI Taxonomy" id="2881258"/>
    <lineage>
        <taxon>Bacteria</taxon>
        <taxon>Bacillati</taxon>
        <taxon>Bacillota</taxon>
        <taxon>Clostridia</taxon>
        <taxon>Eubacteriales</taxon>
        <taxon>Oscillospiraceae</taxon>
        <taxon>Ruminococcus</taxon>
    </lineage>
</organism>
<evidence type="ECO:0000313" key="7">
    <source>
        <dbReference type="EMBL" id="MCC2255165.1"/>
    </source>
</evidence>
<dbReference type="Proteomes" id="UP001198151">
    <property type="component" value="Unassembled WGS sequence"/>
</dbReference>
<dbReference type="CDD" id="cd08489">
    <property type="entry name" value="PBP2_NikA"/>
    <property type="match status" value="1"/>
</dbReference>
<dbReference type="PIRSF" id="PIRSF002741">
    <property type="entry name" value="MppA"/>
    <property type="match status" value="1"/>
</dbReference>
<dbReference type="InterPro" id="IPR023765">
    <property type="entry name" value="SBP_5_CS"/>
</dbReference>
<dbReference type="InterPro" id="IPR000914">
    <property type="entry name" value="SBP_5_dom"/>
</dbReference>
<name>A0ABS8FYP4_9FIRM</name>
<comment type="similarity">
    <text evidence="2">Belongs to the bacterial solute-binding protein 5 family.</text>
</comment>
<keyword evidence="3" id="KW-0813">Transport</keyword>
<evidence type="ECO:0000256" key="5">
    <source>
        <dbReference type="SAM" id="SignalP"/>
    </source>
</evidence>
<dbReference type="Gene3D" id="3.10.105.10">
    <property type="entry name" value="Dipeptide-binding Protein, Domain 3"/>
    <property type="match status" value="1"/>
</dbReference>
<dbReference type="EMBL" id="JAJEQX010000022">
    <property type="protein sequence ID" value="MCC2255165.1"/>
    <property type="molecule type" value="Genomic_DNA"/>
</dbReference>
<keyword evidence="4 5" id="KW-0732">Signal</keyword>
<proteinExistence type="inferred from homology"/>
<reference evidence="7 8" key="1">
    <citation type="submission" date="2021-10" db="EMBL/GenBank/DDBJ databases">
        <title>Anaerobic single-cell dispensing facilitates the cultivation of human gut bacteria.</title>
        <authorList>
            <person name="Afrizal A."/>
        </authorList>
    </citation>
    <scope>NUCLEOTIDE SEQUENCE [LARGE SCALE GENOMIC DNA]</scope>
    <source>
        <strain evidence="7 8">CLA-AA-H200</strain>
    </source>
</reference>
<comment type="subcellular location">
    <subcellularLocation>
        <location evidence="1">Cell membrane</location>
        <topology evidence="1">Lipid-anchor</topology>
    </subcellularLocation>
</comment>
<dbReference type="RefSeq" id="WP_227708267.1">
    <property type="nucleotide sequence ID" value="NZ_JAJEQX010000022.1"/>
</dbReference>
<evidence type="ECO:0000256" key="3">
    <source>
        <dbReference type="ARBA" id="ARBA00022448"/>
    </source>
</evidence>
<accession>A0ABS8FYP4</accession>
<comment type="caution">
    <text evidence="7">The sequence shown here is derived from an EMBL/GenBank/DDBJ whole genome shotgun (WGS) entry which is preliminary data.</text>
</comment>
<dbReference type="SUPFAM" id="SSF53850">
    <property type="entry name" value="Periplasmic binding protein-like II"/>
    <property type="match status" value="1"/>
</dbReference>
<dbReference type="Gene3D" id="3.40.190.10">
    <property type="entry name" value="Periplasmic binding protein-like II"/>
    <property type="match status" value="1"/>
</dbReference>
<dbReference type="PANTHER" id="PTHR30290">
    <property type="entry name" value="PERIPLASMIC BINDING COMPONENT OF ABC TRANSPORTER"/>
    <property type="match status" value="1"/>
</dbReference>
<dbReference type="PROSITE" id="PS51257">
    <property type="entry name" value="PROKAR_LIPOPROTEIN"/>
    <property type="match status" value="1"/>
</dbReference>
<dbReference type="PROSITE" id="PS01040">
    <property type="entry name" value="SBP_BACTERIAL_5"/>
    <property type="match status" value="1"/>
</dbReference>
<protein>
    <submittedName>
        <fullName evidence="7">Nickel ABC transporter substrate-binding protein</fullName>
    </submittedName>
</protein>
<feature type="domain" description="Solute-binding protein family 5" evidence="6">
    <location>
        <begin position="89"/>
        <end position="460"/>
    </location>
</feature>
<dbReference type="InterPro" id="IPR030678">
    <property type="entry name" value="Peptide/Ni-bd"/>
</dbReference>
<sequence>MKFKRLAAALLSAAMVVSLVACSGNEEPEQSGSEATESEAVHVNLAESWGFEYFYTIITPEVSSSQYDITYYLTSFYDTLVTYNENNELIGSLAEEWSMSDDGLVYTFQIKEGVKFSDGSDLTAEDVAKSLMAVPVNLGQYNGGYGRLSTIIESAEATDDYTVELRLTQPYYNTLRELCLANPFGIVSSEQLNDDLTAKDTFRTATYGTGPYMYEGDNDGQIWNFVRNPNYWGETPEVDSFSIKNIPDNDAKILALKNGEVDFISGIKNVSAESYDEINQTEGFGAKIDDKALQTYYVGYNLNDTVFGDSVIRKAIASAIDKDAVADNIYGGLHDRADNFFSTDLPYCNLELSQVTFDIDAANQMLDDAGYVDTDGDGIREKDGANISAAFLYQTGSDSDDNLVVYICDQAQKIGIELTPQSAAMMDWYAMVQSGDYGLTVFKTQGGFYDPANVITNINPDTSMDPIVMLLGSTQPELAELVAELDSSTDETRIQEIYQTILTTIAEDELTTPLVYMHQLAINSDKITDYTFPMDSNFTSVQNMKIN</sequence>
<keyword evidence="8" id="KW-1185">Reference proteome</keyword>
<dbReference type="Pfam" id="PF00496">
    <property type="entry name" value="SBP_bac_5"/>
    <property type="match status" value="1"/>
</dbReference>
<evidence type="ECO:0000256" key="2">
    <source>
        <dbReference type="ARBA" id="ARBA00005695"/>
    </source>
</evidence>
<dbReference type="PANTHER" id="PTHR30290:SF9">
    <property type="entry name" value="OLIGOPEPTIDE-BINDING PROTEIN APPA"/>
    <property type="match status" value="1"/>
</dbReference>
<feature type="chain" id="PRO_5046466038" evidence="5">
    <location>
        <begin position="24"/>
        <end position="547"/>
    </location>
</feature>
<gene>
    <name evidence="7" type="ORF">LKD70_12180</name>
</gene>
<feature type="signal peptide" evidence="5">
    <location>
        <begin position="1"/>
        <end position="23"/>
    </location>
</feature>
<evidence type="ECO:0000256" key="4">
    <source>
        <dbReference type="ARBA" id="ARBA00022729"/>
    </source>
</evidence>
<evidence type="ECO:0000259" key="6">
    <source>
        <dbReference type="Pfam" id="PF00496"/>
    </source>
</evidence>
<evidence type="ECO:0000313" key="8">
    <source>
        <dbReference type="Proteomes" id="UP001198151"/>
    </source>
</evidence>
<dbReference type="InterPro" id="IPR011980">
    <property type="entry name" value="CntA-like"/>
</dbReference>
<dbReference type="InterPro" id="IPR039424">
    <property type="entry name" value="SBP_5"/>
</dbReference>